<feature type="domain" description="AAA" evidence="1">
    <location>
        <begin position="27"/>
        <end position="156"/>
    </location>
</feature>
<evidence type="ECO:0000313" key="3">
    <source>
        <dbReference type="EMBL" id="BDR55266.1"/>
    </source>
</evidence>
<dbReference type="SUPFAM" id="SSF52540">
    <property type="entry name" value="P-loop containing nucleoside triphosphate hydrolases"/>
    <property type="match status" value="1"/>
</dbReference>
<dbReference type="Pfam" id="PF13635">
    <property type="entry name" value="DUF4143"/>
    <property type="match status" value="1"/>
</dbReference>
<dbReference type="InterPro" id="IPR041682">
    <property type="entry name" value="AAA_14"/>
</dbReference>
<accession>A0ABM8BEB4</accession>
<feature type="domain" description="DUF4143" evidence="2">
    <location>
        <begin position="205"/>
        <end position="352"/>
    </location>
</feature>
<gene>
    <name evidence="3" type="ORF">KIMH_13770</name>
</gene>
<dbReference type="RefSeq" id="WP_317642764.1">
    <property type="nucleotide sequence ID" value="NZ_AP026800.1"/>
</dbReference>
<proteinExistence type="predicted"/>
<evidence type="ECO:0000259" key="1">
    <source>
        <dbReference type="Pfam" id="PF13173"/>
    </source>
</evidence>
<dbReference type="PANTHER" id="PTHR33295">
    <property type="entry name" value="ATPASE"/>
    <property type="match status" value="1"/>
</dbReference>
<dbReference type="EMBL" id="AP026800">
    <property type="protein sequence ID" value="BDR55266.1"/>
    <property type="molecule type" value="Genomic_DNA"/>
</dbReference>
<sequence length="406" mass="46073">MEETDKQLVDRPLYVDRIMEFADTDLIKVLTGLRRSGKSDLLKLVRRRLIAQGRSREQFISLNFEDYALSPLRDASKLYAHLEERIAKISGKPYIFLDEIQEVPGFEKLVNSLRVAHQADVYITGSNSSLLSGELATYLAGRYVQFTVYPFGFAEFRAARQSLGADDSFKAFLQMGGMPFAASGNLSEESQRTYLTDIYHSVVLKDIVQRYRIRDIALLERIVRFALSNVGNVISANSVASYLKSERIELSSQTVLNYLSYCQQSFLLERLDRVDIIGKKQLKTLQKYYVADLGLRQAILGDGQTQIQGLLENVVALEGLRRGYQVSVGTAGSQEVDFIFRKGERKHYIQVAYLLDSPETADREFGAFAPIRDSYPKTVLTLDPIPQPRNGISHRHIEEFLLGNDW</sequence>
<name>A0ABM8BEB4_9BIFI</name>
<protein>
    <submittedName>
        <fullName evidence="3">ATPase</fullName>
    </submittedName>
</protein>
<dbReference type="InterPro" id="IPR027417">
    <property type="entry name" value="P-loop_NTPase"/>
</dbReference>
<reference evidence="3 4" key="1">
    <citation type="journal article" date="2023" name="Microbiol. Spectr.">
        <title>Symbiosis of Carpenter Bees with Uncharacterized Lactic Acid Bacteria Showing NAD Auxotrophy.</title>
        <authorList>
            <person name="Kawasaki S."/>
            <person name="Ozawa K."/>
            <person name="Mori T."/>
            <person name="Yamamoto A."/>
            <person name="Ito M."/>
            <person name="Ohkuma M."/>
            <person name="Sakamoto M."/>
            <person name="Matsutani M."/>
        </authorList>
    </citation>
    <scope>NUCLEOTIDE SEQUENCE [LARGE SCALE GENOMIC DNA]</scope>
    <source>
        <strain evidence="3 4">KimH</strain>
    </source>
</reference>
<keyword evidence="4" id="KW-1185">Reference proteome</keyword>
<evidence type="ECO:0000259" key="2">
    <source>
        <dbReference type="Pfam" id="PF13635"/>
    </source>
</evidence>
<evidence type="ECO:0000313" key="4">
    <source>
        <dbReference type="Proteomes" id="UP001321748"/>
    </source>
</evidence>
<dbReference type="Pfam" id="PF13173">
    <property type="entry name" value="AAA_14"/>
    <property type="match status" value="1"/>
</dbReference>
<dbReference type="Proteomes" id="UP001321748">
    <property type="component" value="Chromosome"/>
</dbReference>
<dbReference type="PANTHER" id="PTHR33295:SF20">
    <property type="entry name" value="ATPASE"/>
    <property type="match status" value="1"/>
</dbReference>
<organism evidence="3 4">
    <name type="scientific">Bombiscardovia apis</name>
    <dbReference type="NCBI Taxonomy" id="2932182"/>
    <lineage>
        <taxon>Bacteria</taxon>
        <taxon>Bacillati</taxon>
        <taxon>Actinomycetota</taxon>
        <taxon>Actinomycetes</taxon>
        <taxon>Bifidobacteriales</taxon>
        <taxon>Bifidobacteriaceae</taxon>
        <taxon>Bombiscardovia</taxon>
    </lineage>
</organism>
<dbReference type="InterPro" id="IPR025420">
    <property type="entry name" value="DUF4143"/>
</dbReference>